<dbReference type="GeneID" id="19250399"/>
<dbReference type="FunFam" id="3.40.30.10:FF:000245">
    <property type="entry name" value="Thioredoxin"/>
    <property type="match status" value="1"/>
</dbReference>
<feature type="transmembrane region" description="Helical" evidence="3">
    <location>
        <begin position="143"/>
        <end position="162"/>
    </location>
</feature>
<gene>
    <name evidence="5" type="ORF">MAC_06088</name>
</gene>
<sequence>MSGLVEIKSPSEWKSLLSSTSVVVADFYADWCGPCKMIAPHFQRLASQHSSPKKVAFAKVNVDSQPEVAKENRVSAMPTFKIFHNGTCVETIQGANPTALSEAVTKAVQLAGSGKSADGLFKTPGRTLGGGSPSAGSGFNYSGLLNLLVAFVGLYLVSLFSARNQKEDLAVKGRDIADWGLFS</sequence>
<keyword evidence="3" id="KW-1133">Transmembrane helix</keyword>
<keyword evidence="3" id="KW-0812">Transmembrane</keyword>
<dbReference type="PRINTS" id="PR00421">
    <property type="entry name" value="THIOREDOXIN"/>
</dbReference>
<evidence type="ECO:0000313" key="6">
    <source>
        <dbReference type="Proteomes" id="UP000002499"/>
    </source>
</evidence>
<dbReference type="PROSITE" id="PS51352">
    <property type="entry name" value="THIOREDOXIN_2"/>
    <property type="match status" value="1"/>
</dbReference>
<dbReference type="KEGG" id="maw:19250399"/>
<dbReference type="Proteomes" id="UP000002499">
    <property type="component" value="Unassembled WGS sequence"/>
</dbReference>
<organism evidence="6">
    <name type="scientific">Metarhizium acridum (strain CQMa 102)</name>
    <dbReference type="NCBI Taxonomy" id="655827"/>
    <lineage>
        <taxon>Eukaryota</taxon>
        <taxon>Fungi</taxon>
        <taxon>Dikarya</taxon>
        <taxon>Ascomycota</taxon>
        <taxon>Pezizomycotina</taxon>
        <taxon>Sordariomycetes</taxon>
        <taxon>Hypocreomycetidae</taxon>
        <taxon>Hypocreales</taxon>
        <taxon>Clavicipitaceae</taxon>
        <taxon>Metarhizium</taxon>
    </lineage>
</organism>
<protein>
    <submittedName>
        <fullName evidence="5">Putative thioredoxin</fullName>
    </submittedName>
</protein>
<dbReference type="InterPro" id="IPR013766">
    <property type="entry name" value="Thioredoxin_domain"/>
</dbReference>
<feature type="domain" description="Thioredoxin" evidence="4">
    <location>
        <begin position="1"/>
        <end position="109"/>
    </location>
</feature>
<dbReference type="Gene3D" id="3.40.30.10">
    <property type="entry name" value="Glutaredoxin"/>
    <property type="match status" value="1"/>
</dbReference>
<evidence type="ECO:0000256" key="3">
    <source>
        <dbReference type="SAM" id="Phobius"/>
    </source>
</evidence>
<evidence type="ECO:0000313" key="5">
    <source>
        <dbReference type="EMBL" id="EFY87840.1"/>
    </source>
</evidence>
<dbReference type="InterPro" id="IPR017937">
    <property type="entry name" value="Thioredoxin_CS"/>
</dbReference>
<dbReference type="FunCoup" id="E9E890">
    <property type="interactions" value="642"/>
</dbReference>
<dbReference type="PROSITE" id="PS00194">
    <property type="entry name" value="THIOREDOXIN_1"/>
    <property type="match status" value="1"/>
</dbReference>
<keyword evidence="2" id="KW-1015">Disulfide bond</keyword>
<dbReference type="InterPro" id="IPR036249">
    <property type="entry name" value="Thioredoxin-like_sf"/>
</dbReference>
<dbReference type="Pfam" id="PF00085">
    <property type="entry name" value="Thioredoxin"/>
    <property type="match status" value="1"/>
</dbReference>
<comment type="similarity">
    <text evidence="1">Belongs to the thioredoxin family.</text>
</comment>
<evidence type="ECO:0000259" key="4">
    <source>
        <dbReference type="PROSITE" id="PS51352"/>
    </source>
</evidence>
<dbReference type="InParanoid" id="E9E890"/>
<keyword evidence="6" id="KW-1185">Reference proteome</keyword>
<dbReference type="eggNOG" id="KOG0908">
    <property type="taxonomic scope" value="Eukaryota"/>
</dbReference>
<keyword evidence="3" id="KW-0472">Membrane</keyword>
<evidence type="ECO:0000256" key="2">
    <source>
        <dbReference type="ARBA" id="ARBA00023157"/>
    </source>
</evidence>
<dbReference type="CDD" id="cd02947">
    <property type="entry name" value="TRX_family"/>
    <property type="match status" value="1"/>
</dbReference>
<proteinExistence type="inferred from homology"/>
<dbReference type="OrthoDB" id="2121326at2759"/>
<name>E9E890_METAQ</name>
<dbReference type="STRING" id="655827.E9E890"/>
<accession>E9E890</accession>
<dbReference type="EMBL" id="GL698520">
    <property type="protein sequence ID" value="EFY87840.1"/>
    <property type="molecule type" value="Genomic_DNA"/>
</dbReference>
<dbReference type="PANTHER" id="PTHR46115">
    <property type="entry name" value="THIOREDOXIN-LIKE PROTEIN 1"/>
    <property type="match status" value="1"/>
</dbReference>
<reference evidence="5 6" key="1">
    <citation type="journal article" date="2011" name="PLoS Genet.">
        <title>Genome sequencing and comparative transcriptomics of the model entomopathogenic fungi Metarhizium anisopliae and M. acridum.</title>
        <authorList>
            <person name="Gao Q."/>
            <person name="Jin K."/>
            <person name="Ying S.H."/>
            <person name="Zhang Y."/>
            <person name="Xiao G."/>
            <person name="Shang Y."/>
            <person name="Duan Z."/>
            <person name="Hu X."/>
            <person name="Xie X.Q."/>
            <person name="Zhou G."/>
            <person name="Peng G."/>
            <person name="Luo Z."/>
            <person name="Huang W."/>
            <person name="Wang B."/>
            <person name="Fang W."/>
            <person name="Wang S."/>
            <person name="Zhong Y."/>
            <person name="Ma L.J."/>
            <person name="St Leger R.J."/>
            <person name="Zhao G.P."/>
            <person name="Pei Y."/>
            <person name="Feng M.G."/>
            <person name="Xia Y."/>
            <person name="Wang C."/>
        </authorList>
    </citation>
    <scope>NUCLEOTIDE SEQUENCE [LARGE SCALE GENOMIC DNA]</scope>
    <source>
        <strain evidence="5 6">CQMa 102</strain>
    </source>
</reference>
<dbReference type="SUPFAM" id="SSF52833">
    <property type="entry name" value="Thioredoxin-like"/>
    <property type="match status" value="1"/>
</dbReference>
<evidence type="ECO:0000256" key="1">
    <source>
        <dbReference type="ARBA" id="ARBA00008987"/>
    </source>
</evidence>
<dbReference type="AlphaFoldDB" id="E9E890"/>
<dbReference type="HOGENOM" id="CLU_090389_1_0_1"/>
<dbReference type="OMA" id="FQTKGRT"/>